<dbReference type="Proteomes" id="UP001234798">
    <property type="component" value="Chromosome"/>
</dbReference>
<gene>
    <name evidence="2" type="ORF">RAS12_22965</name>
</gene>
<dbReference type="EMBL" id="CP132976">
    <property type="protein sequence ID" value="WMD19455.1"/>
    <property type="molecule type" value="Genomic_DNA"/>
</dbReference>
<organism evidence="2 3">
    <name type="scientific">Achromobacter seleniivolatilans</name>
    <dbReference type="NCBI Taxonomy" id="3047478"/>
    <lineage>
        <taxon>Bacteria</taxon>
        <taxon>Pseudomonadati</taxon>
        <taxon>Pseudomonadota</taxon>
        <taxon>Betaproteobacteria</taxon>
        <taxon>Burkholderiales</taxon>
        <taxon>Alcaligenaceae</taxon>
        <taxon>Achromobacter</taxon>
    </lineage>
</organism>
<evidence type="ECO:0000313" key="3">
    <source>
        <dbReference type="Proteomes" id="UP001234798"/>
    </source>
</evidence>
<name>A0ABY9LYD7_9BURK</name>
<evidence type="ECO:0000313" key="2">
    <source>
        <dbReference type="EMBL" id="WMD19455.1"/>
    </source>
</evidence>
<evidence type="ECO:0008006" key="4">
    <source>
        <dbReference type="Google" id="ProtNLM"/>
    </source>
</evidence>
<feature type="signal peptide" evidence="1">
    <location>
        <begin position="1"/>
        <end position="31"/>
    </location>
</feature>
<proteinExistence type="predicted"/>
<evidence type="ECO:0000256" key="1">
    <source>
        <dbReference type="SAM" id="SignalP"/>
    </source>
</evidence>
<accession>A0ABY9LYD7</accession>
<dbReference type="RefSeq" id="WP_306941731.1">
    <property type="nucleotide sequence ID" value="NZ_CP132976.1"/>
</dbReference>
<feature type="chain" id="PRO_5045780526" description="Lipoprotein" evidence="1">
    <location>
        <begin position="32"/>
        <end position="226"/>
    </location>
</feature>
<keyword evidence="3" id="KW-1185">Reference proteome</keyword>
<reference evidence="2 3" key="1">
    <citation type="submission" date="2023-08" db="EMBL/GenBank/DDBJ databases">
        <title>Achromobacter seleniivolatilans sp. nov., isolated from seleniferous soil.</title>
        <authorList>
            <person name="Zhang S."/>
            <person name="Li K."/>
            <person name="Peng J."/>
            <person name="Zhao Q."/>
            <person name="Wang H."/>
            <person name="Guo Y."/>
        </authorList>
    </citation>
    <scope>NUCLEOTIDE SEQUENCE [LARGE SCALE GENOMIC DNA]</scope>
    <source>
        <strain evidence="2 3">R39</strain>
    </source>
</reference>
<keyword evidence="1" id="KW-0732">Signal</keyword>
<sequence>MHPLNLLGSTTFLLLTSGCAFIMGSPPNALATNPAPQEVITPVVIYTSDCDFKKKIDGTGWIGASTALPAAYAGEAVCKALNAELPGAMDAAGIKATFKQRKVDPQSARPTSMKEDAVAVGAKYAVVVDEPSGFEGYQQYGPSVGTYVRLYDAESGEYRARADTTYPISLRDFNDRGPSAEGRRIGADIANRLARTMRERCIEPYPYQCGKTGLFRFAVPSDTYGK</sequence>
<protein>
    <recommendedName>
        <fullName evidence="4">Lipoprotein</fullName>
    </recommendedName>
</protein>